<dbReference type="AlphaFoldDB" id="A0A0N4VIN7"/>
<dbReference type="WBParaSite" id="EVEC_0001069001-mRNA-1">
    <property type="protein sequence ID" value="EVEC_0001069001-mRNA-1"/>
    <property type="gene ID" value="EVEC_0001069001"/>
</dbReference>
<evidence type="ECO:0000313" key="1">
    <source>
        <dbReference type="EMBL" id="VDD95282.1"/>
    </source>
</evidence>
<keyword evidence="2" id="KW-1185">Reference proteome</keyword>
<evidence type="ECO:0000313" key="2">
    <source>
        <dbReference type="Proteomes" id="UP000274131"/>
    </source>
</evidence>
<dbReference type="EMBL" id="UXUI01010478">
    <property type="protein sequence ID" value="VDD95282.1"/>
    <property type="molecule type" value="Genomic_DNA"/>
</dbReference>
<reference evidence="3" key="1">
    <citation type="submission" date="2017-02" db="UniProtKB">
        <authorList>
            <consortium name="WormBaseParasite"/>
        </authorList>
    </citation>
    <scope>IDENTIFICATION</scope>
</reference>
<gene>
    <name evidence="1" type="ORF">EVEC_LOCUS10033</name>
</gene>
<reference evidence="1 2" key="2">
    <citation type="submission" date="2018-10" db="EMBL/GenBank/DDBJ databases">
        <authorList>
            <consortium name="Pathogen Informatics"/>
        </authorList>
    </citation>
    <scope>NUCLEOTIDE SEQUENCE [LARGE SCALE GENOMIC DNA]</scope>
</reference>
<organism evidence="3">
    <name type="scientific">Enterobius vermicularis</name>
    <name type="common">Human pinworm</name>
    <dbReference type="NCBI Taxonomy" id="51028"/>
    <lineage>
        <taxon>Eukaryota</taxon>
        <taxon>Metazoa</taxon>
        <taxon>Ecdysozoa</taxon>
        <taxon>Nematoda</taxon>
        <taxon>Chromadorea</taxon>
        <taxon>Rhabditida</taxon>
        <taxon>Spirurina</taxon>
        <taxon>Oxyuridomorpha</taxon>
        <taxon>Oxyuroidea</taxon>
        <taxon>Oxyuridae</taxon>
        <taxon>Enterobius</taxon>
    </lineage>
</organism>
<dbReference type="Proteomes" id="UP000274131">
    <property type="component" value="Unassembled WGS sequence"/>
</dbReference>
<accession>A0A0N4VIN7</accession>
<sequence>MNNWCQPRADLYRPTTFYAHTTTPVASGHTWPYGYGQQYPFTPNSYPGAMVTDMSGIT</sequence>
<proteinExistence type="predicted"/>
<name>A0A0N4VIN7_ENTVE</name>
<dbReference type="OrthoDB" id="5867755at2759"/>
<protein>
    <submittedName>
        <fullName evidence="3">T-box_assoc domain-containing protein</fullName>
    </submittedName>
</protein>
<evidence type="ECO:0000313" key="3">
    <source>
        <dbReference type="WBParaSite" id="EVEC_0001069001-mRNA-1"/>
    </source>
</evidence>